<feature type="region of interest" description="Disordered" evidence="1">
    <location>
        <begin position="10"/>
        <end position="79"/>
    </location>
</feature>
<evidence type="ECO:0000313" key="4">
    <source>
        <dbReference type="Proteomes" id="UP000031443"/>
    </source>
</evidence>
<evidence type="ECO:0000256" key="1">
    <source>
        <dbReference type="SAM" id="MobiDB-lite"/>
    </source>
</evidence>
<evidence type="ECO:0000313" key="3">
    <source>
        <dbReference type="EMBL" id="EMP28032.1"/>
    </source>
</evidence>
<dbReference type="Proteomes" id="UP000031443">
    <property type="component" value="Unassembled WGS sequence"/>
</dbReference>
<dbReference type="InterPro" id="IPR051113">
    <property type="entry name" value="Integrator_subunit6"/>
</dbReference>
<feature type="compositionally biased region" description="Basic residues" evidence="1">
    <location>
        <begin position="10"/>
        <end position="19"/>
    </location>
</feature>
<dbReference type="EMBL" id="KB565453">
    <property type="protein sequence ID" value="EMP28032.1"/>
    <property type="molecule type" value="Genomic_DNA"/>
</dbReference>
<organism evidence="3 4">
    <name type="scientific">Chelonia mydas</name>
    <name type="common">Green sea-turtle</name>
    <name type="synonym">Chelonia agassizi</name>
    <dbReference type="NCBI Taxonomy" id="8469"/>
    <lineage>
        <taxon>Eukaryota</taxon>
        <taxon>Metazoa</taxon>
        <taxon>Chordata</taxon>
        <taxon>Craniata</taxon>
        <taxon>Vertebrata</taxon>
        <taxon>Euteleostomi</taxon>
        <taxon>Archelosauria</taxon>
        <taxon>Testudinata</taxon>
        <taxon>Testudines</taxon>
        <taxon>Cryptodira</taxon>
        <taxon>Durocryptodira</taxon>
        <taxon>Americhelydia</taxon>
        <taxon>Chelonioidea</taxon>
        <taxon>Cheloniidae</taxon>
        <taxon>Chelonia</taxon>
    </lineage>
</organism>
<accession>M7BIE9</accession>
<protein>
    <submittedName>
        <fullName evidence="3">Integrator complex subunit 6</fullName>
    </submittedName>
</protein>
<proteinExistence type="predicted"/>
<dbReference type="GO" id="GO:0032039">
    <property type="term" value="C:integrator complex"/>
    <property type="evidence" value="ECO:0007669"/>
    <property type="project" value="TreeGrafter"/>
</dbReference>
<evidence type="ECO:0000259" key="2">
    <source>
        <dbReference type="Pfam" id="PF15300"/>
    </source>
</evidence>
<gene>
    <name evidence="3" type="ORF">UY3_14883</name>
</gene>
<feature type="compositionally biased region" description="Basic and acidic residues" evidence="1">
    <location>
        <begin position="509"/>
        <end position="524"/>
    </location>
</feature>
<feature type="compositionally biased region" description="Polar residues" evidence="1">
    <location>
        <begin position="40"/>
        <end position="64"/>
    </location>
</feature>
<feature type="region of interest" description="Disordered" evidence="1">
    <location>
        <begin position="478"/>
        <end position="543"/>
    </location>
</feature>
<dbReference type="AlphaFoldDB" id="M7BIE9"/>
<sequence length="685" mass="77364">MNDWLFHLQKLGKRPRQSRRGSGSSQLTAVKTLRVPEYSPVNSRTPARQETQAESTGERQQSAHCSEDTALHLPLNSPLPGSELTKEPFRWDQRLFALVLRLPGITTPESEQIAGVPVDDSAITPMCEVTGDDLFKVHKAKPTLKWRQSFESYLKTMPPYYLGPLKKAVRMMGAPNLIADSVEYGLSYSVISYLKKLSQQAKIESDRVIGSVGKKVAQETGIKVRSRSHNLSMAHRNDFQQLLQGITGEIPHRLLDLNMKEYAGFQIALLNKELKPQTFRNAYDIPRRNLLDHLTRMRSNLMKITRRFLKGQDEDQVHSVPIAQMGNYQEYLKQIPSPLRELDPDQPRRLHTFGNPFKLDKKGMMIDEADEFVSGPQNKHKRPGEPNMQGIPKRRRCMSPLLRGRPQTPPVMNNHIGGKGPPTPVMQAQPDLVKPIPIHKTSETNNEIAADDVIENHVADPLSSDVFPNAMDSEFSVSSSPFNSLDGPTTHSEHLGHEHLGTNNLNIDEFMKNHEESGGKERNTQENLPASSPNKAKKVIHSRSAREVNIELKAQIMKEIRKPGRKQEESYGTCAGQWMLLANKIPDSHVYRTCGMQIGTTHFEESSVTEYERIFFLLKHVQGSLQTRLIFLQNVIKEASRSVFGGFPHRRFLNAYIKLIALPHPEARREACYCCACEALPQAAV</sequence>
<dbReference type="PANTHER" id="PTHR12957">
    <property type="entry name" value="DEAD/H BOX POLYPEPTIDE 26/DICE1-RELATED"/>
    <property type="match status" value="1"/>
</dbReference>
<keyword evidence="4" id="KW-1185">Reference proteome</keyword>
<name>M7BIE9_CHEMY</name>
<dbReference type="InterPro" id="IPR029307">
    <property type="entry name" value="INT_SG_DDX_CT_C"/>
</dbReference>
<dbReference type="Pfam" id="PF15300">
    <property type="entry name" value="INT_SG_DDX_CT_C"/>
    <property type="match status" value="1"/>
</dbReference>
<dbReference type="PANTHER" id="PTHR12957:SF23">
    <property type="entry name" value="INTEGRATOR COMPLEX SUBUNIT 6"/>
    <property type="match status" value="1"/>
</dbReference>
<reference evidence="4" key="1">
    <citation type="journal article" date="2013" name="Nat. Genet.">
        <title>The draft genomes of soft-shell turtle and green sea turtle yield insights into the development and evolution of the turtle-specific body plan.</title>
        <authorList>
            <person name="Wang Z."/>
            <person name="Pascual-Anaya J."/>
            <person name="Zadissa A."/>
            <person name="Li W."/>
            <person name="Niimura Y."/>
            <person name="Huang Z."/>
            <person name="Li C."/>
            <person name="White S."/>
            <person name="Xiong Z."/>
            <person name="Fang D."/>
            <person name="Wang B."/>
            <person name="Ming Y."/>
            <person name="Chen Y."/>
            <person name="Zheng Y."/>
            <person name="Kuraku S."/>
            <person name="Pignatelli M."/>
            <person name="Herrero J."/>
            <person name="Beal K."/>
            <person name="Nozawa M."/>
            <person name="Li Q."/>
            <person name="Wang J."/>
            <person name="Zhang H."/>
            <person name="Yu L."/>
            <person name="Shigenobu S."/>
            <person name="Wang J."/>
            <person name="Liu J."/>
            <person name="Flicek P."/>
            <person name="Searle S."/>
            <person name="Wang J."/>
            <person name="Kuratani S."/>
            <person name="Yin Y."/>
            <person name="Aken B."/>
            <person name="Zhang G."/>
            <person name="Irie N."/>
        </authorList>
    </citation>
    <scope>NUCLEOTIDE SEQUENCE [LARGE SCALE GENOMIC DNA]</scope>
</reference>
<dbReference type="eggNOG" id="KOG3768">
    <property type="taxonomic scope" value="Eukaryota"/>
</dbReference>
<feature type="compositionally biased region" description="Polar residues" evidence="1">
    <location>
        <begin position="525"/>
        <end position="534"/>
    </location>
</feature>
<feature type="domain" description="INTS6/SAGE1/DDX26B/CT45 C-terminal" evidence="2">
    <location>
        <begin position="610"/>
        <end position="641"/>
    </location>
</feature>
<dbReference type="STRING" id="8469.M7BIE9"/>
<feature type="compositionally biased region" description="Basic and acidic residues" evidence="1">
    <location>
        <begin position="491"/>
        <end position="500"/>
    </location>
</feature>
<dbReference type="GO" id="GO:0034472">
    <property type="term" value="P:snRNA 3'-end processing"/>
    <property type="evidence" value="ECO:0007669"/>
    <property type="project" value="TreeGrafter"/>
</dbReference>